<dbReference type="EMBL" id="CATOUU010000721">
    <property type="protein sequence ID" value="CAI9944010.1"/>
    <property type="molecule type" value="Genomic_DNA"/>
</dbReference>
<comment type="caution">
    <text evidence="1">The sequence shown here is derived from an EMBL/GenBank/DDBJ whole genome shotgun (WGS) entry which is preliminary data.</text>
</comment>
<reference evidence="1" key="1">
    <citation type="submission" date="2023-06" db="EMBL/GenBank/DDBJ databases">
        <authorList>
            <person name="Kurt Z."/>
        </authorList>
    </citation>
    <scope>NUCLEOTIDE SEQUENCE</scope>
</reference>
<protein>
    <submittedName>
        <fullName evidence="1">Rpn family recombination-promoting nuclease/putative transposase</fullName>
    </submittedName>
    <submittedName>
        <fullName evidence="2">Rpn_family recombination-promoting nuclease/putative transposase</fullName>
    </submittedName>
</protein>
<evidence type="ECO:0000313" key="2">
    <source>
        <dbReference type="EMBL" id="CAL6019357.1"/>
    </source>
</evidence>
<dbReference type="AlphaFoldDB" id="A0AA86PPK8"/>
<dbReference type="EMBL" id="CAXDID020000083">
    <property type="protein sequence ID" value="CAL6019357.1"/>
    <property type="molecule type" value="Genomic_DNA"/>
</dbReference>
<proteinExistence type="predicted"/>
<gene>
    <name evidence="2" type="ORF">HINF_LOCUS26906</name>
    <name evidence="1" type="ORF">HINF_LOCUS31655</name>
</gene>
<dbReference type="Proteomes" id="UP001642409">
    <property type="component" value="Unassembled WGS sequence"/>
</dbReference>
<dbReference type="Pfam" id="PF12784">
    <property type="entry name" value="PDDEXK_2"/>
    <property type="match status" value="1"/>
</dbReference>
<evidence type="ECO:0000313" key="3">
    <source>
        <dbReference type="Proteomes" id="UP001642409"/>
    </source>
</evidence>
<evidence type="ECO:0000313" key="1">
    <source>
        <dbReference type="EMBL" id="CAI9944010.1"/>
    </source>
</evidence>
<name>A0AA86PPK8_9EUKA</name>
<accession>A0AA86PPK8</accession>
<keyword evidence="3" id="KW-1185">Reference proteome</keyword>
<sequence>MNSKEQCQIWPTIDIVFQRIMGTPENSDILIHFLNSILHLTLQHSITQVQFFCQDAIYVTANTELQEQLNIAIYMVNEDSEIKMQHDMMKMTKYYASTQLWNDISNNSNENDKIIIINILDFNHFHTLERKRQMGLSDASTNTVLTNKFCIKYFELLKYSNQDLSDNENIWMSFLKKPTIYDKKQEIVFYKVFHILKIIENDSVFMNAYNNRMNQIQVYRAAIKTQIENVYKEQTLQNKLEEKQKYELKLRKQFEIQRNENEKQLKSKIRAIYSEADRISILQCFETFINHKIFVAQTYMYVLNSVQHTQRYLKAIWNKLQGIRNTGMQKKFSIVIQTDEIVIYLQKYNLYSSSILQQLISFPLSFRFSF</sequence>
<reference evidence="2 3" key="2">
    <citation type="submission" date="2024-07" db="EMBL/GenBank/DDBJ databases">
        <authorList>
            <person name="Akdeniz Z."/>
        </authorList>
    </citation>
    <scope>NUCLEOTIDE SEQUENCE [LARGE SCALE GENOMIC DNA]</scope>
</reference>
<organism evidence="1">
    <name type="scientific">Hexamita inflata</name>
    <dbReference type="NCBI Taxonomy" id="28002"/>
    <lineage>
        <taxon>Eukaryota</taxon>
        <taxon>Metamonada</taxon>
        <taxon>Diplomonadida</taxon>
        <taxon>Hexamitidae</taxon>
        <taxon>Hexamitinae</taxon>
        <taxon>Hexamita</taxon>
    </lineage>
</organism>